<keyword evidence="1" id="KW-0175">Coiled coil</keyword>
<evidence type="ECO:0000313" key="4">
    <source>
        <dbReference type="Proteomes" id="UP000224567"/>
    </source>
</evidence>
<name>A0A2G2V4Z2_CAPBA</name>
<comment type="caution">
    <text evidence="3">The sequence shown here is derived from an EMBL/GenBank/DDBJ whole genome shotgun (WGS) entry which is preliminary data.</text>
</comment>
<evidence type="ECO:0000313" key="3">
    <source>
        <dbReference type="EMBL" id="PHT28017.1"/>
    </source>
</evidence>
<reference evidence="3 4" key="1">
    <citation type="journal article" date="2017" name="Genome Biol.">
        <title>New reference genome sequences of hot pepper reveal the massive evolution of plant disease-resistance genes by retroduplication.</title>
        <authorList>
            <person name="Kim S."/>
            <person name="Park J."/>
            <person name="Yeom S.I."/>
            <person name="Kim Y.M."/>
            <person name="Seo E."/>
            <person name="Kim K.T."/>
            <person name="Kim M.S."/>
            <person name="Lee J.M."/>
            <person name="Cheong K."/>
            <person name="Shin H.S."/>
            <person name="Kim S.B."/>
            <person name="Han K."/>
            <person name="Lee J."/>
            <person name="Park M."/>
            <person name="Lee H.A."/>
            <person name="Lee H.Y."/>
            <person name="Lee Y."/>
            <person name="Oh S."/>
            <person name="Lee J.H."/>
            <person name="Choi E."/>
            <person name="Choi E."/>
            <person name="Lee S.E."/>
            <person name="Jeon J."/>
            <person name="Kim H."/>
            <person name="Choi G."/>
            <person name="Song H."/>
            <person name="Lee J."/>
            <person name="Lee S.C."/>
            <person name="Kwon J.K."/>
            <person name="Lee H.Y."/>
            <person name="Koo N."/>
            <person name="Hong Y."/>
            <person name="Kim R.W."/>
            <person name="Kang W.H."/>
            <person name="Huh J.H."/>
            <person name="Kang B.C."/>
            <person name="Yang T.J."/>
            <person name="Lee Y.H."/>
            <person name="Bennetzen J.L."/>
            <person name="Choi D."/>
        </authorList>
    </citation>
    <scope>NUCLEOTIDE SEQUENCE [LARGE SCALE GENOMIC DNA]</scope>
    <source>
        <strain evidence="4">cv. PBC81</strain>
    </source>
</reference>
<reference evidence="4" key="2">
    <citation type="journal article" date="2017" name="J. Anim. Genet.">
        <title>Multiple reference genome sequences of hot pepper reveal the massive evolution of plant disease resistance genes by retroduplication.</title>
        <authorList>
            <person name="Kim S."/>
            <person name="Park J."/>
            <person name="Yeom S.-I."/>
            <person name="Kim Y.-M."/>
            <person name="Seo E."/>
            <person name="Kim K.-T."/>
            <person name="Kim M.-S."/>
            <person name="Lee J.M."/>
            <person name="Cheong K."/>
            <person name="Shin H.-S."/>
            <person name="Kim S.-B."/>
            <person name="Han K."/>
            <person name="Lee J."/>
            <person name="Park M."/>
            <person name="Lee H.-A."/>
            <person name="Lee H.-Y."/>
            <person name="Lee Y."/>
            <person name="Oh S."/>
            <person name="Lee J.H."/>
            <person name="Choi E."/>
            <person name="Choi E."/>
            <person name="Lee S.E."/>
            <person name="Jeon J."/>
            <person name="Kim H."/>
            <person name="Choi G."/>
            <person name="Song H."/>
            <person name="Lee J."/>
            <person name="Lee S.-C."/>
            <person name="Kwon J.-K."/>
            <person name="Lee H.-Y."/>
            <person name="Koo N."/>
            <person name="Hong Y."/>
            <person name="Kim R.W."/>
            <person name="Kang W.-H."/>
            <person name="Huh J.H."/>
            <person name="Kang B.-C."/>
            <person name="Yang T.-J."/>
            <person name="Lee Y.-H."/>
            <person name="Bennetzen J.L."/>
            <person name="Choi D."/>
        </authorList>
    </citation>
    <scope>NUCLEOTIDE SEQUENCE [LARGE SCALE GENOMIC DNA]</scope>
    <source>
        <strain evidence="4">cv. PBC81</strain>
    </source>
</reference>
<gene>
    <name evidence="3" type="ORF">CQW23_32387</name>
</gene>
<feature type="region of interest" description="Disordered" evidence="2">
    <location>
        <begin position="221"/>
        <end position="240"/>
    </location>
</feature>
<protein>
    <submittedName>
        <fullName evidence="3">Uncharacterized protein</fullName>
    </submittedName>
</protein>
<feature type="coiled-coil region" evidence="1">
    <location>
        <begin position="124"/>
        <end position="151"/>
    </location>
</feature>
<dbReference type="AlphaFoldDB" id="A0A2G2V4Z2"/>
<dbReference type="OrthoDB" id="1746799at2759"/>
<accession>A0A2G2V4Z2</accession>
<proteinExistence type="predicted"/>
<dbReference type="EMBL" id="MLFT02000277">
    <property type="protein sequence ID" value="PHT28017.1"/>
    <property type="molecule type" value="Genomic_DNA"/>
</dbReference>
<evidence type="ECO:0000256" key="2">
    <source>
        <dbReference type="SAM" id="MobiDB-lite"/>
    </source>
</evidence>
<evidence type="ECO:0000256" key="1">
    <source>
        <dbReference type="SAM" id="Coils"/>
    </source>
</evidence>
<dbReference type="Proteomes" id="UP000224567">
    <property type="component" value="Unassembled WGS sequence"/>
</dbReference>
<keyword evidence="4" id="KW-1185">Reference proteome</keyword>
<organism evidence="3 4">
    <name type="scientific">Capsicum baccatum</name>
    <name type="common">Peruvian pepper</name>
    <dbReference type="NCBI Taxonomy" id="33114"/>
    <lineage>
        <taxon>Eukaryota</taxon>
        <taxon>Viridiplantae</taxon>
        <taxon>Streptophyta</taxon>
        <taxon>Embryophyta</taxon>
        <taxon>Tracheophyta</taxon>
        <taxon>Spermatophyta</taxon>
        <taxon>Magnoliopsida</taxon>
        <taxon>eudicotyledons</taxon>
        <taxon>Gunneridae</taxon>
        <taxon>Pentapetalae</taxon>
        <taxon>asterids</taxon>
        <taxon>lamiids</taxon>
        <taxon>Solanales</taxon>
        <taxon>Solanaceae</taxon>
        <taxon>Solanoideae</taxon>
        <taxon>Capsiceae</taxon>
        <taxon>Capsicum</taxon>
    </lineage>
</organism>
<sequence>MGEVQEEAYAMPKSSYDQCPLDGDIIQESDMLDRMMKQSRAWHTRDSEVTSSSISIGMTVEQSRRQEEHNQDMAHMKTQIDLLTKHFLSGKTEKDKMSMEDMMSKLLKGVEETNMGVTEVMNDLSSINQLVDSYSTAIKQLEQQLSQLSVVFNQRKAGTLPGNTVQNPRYDGLYMDITTQSGKVLENPSKGKQVVDDIAEYPDKSDNLKQNEKEVVEKMIPLPPPFPQKLKKKADDTPKNIDSWKEDKKKVVEKTIPLLPPPFPQMLKKRDDDTRFSKFMTMLKQLTINVSLVEALE</sequence>